<keyword evidence="1" id="KW-1133">Transmembrane helix</keyword>
<keyword evidence="1" id="KW-0472">Membrane</keyword>
<dbReference type="KEGG" id="hcu:MUN79_16395"/>
<evidence type="ECO:0000313" key="3">
    <source>
        <dbReference type="Proteomes" id="UP000831796"/>
    </source>
</evidence>
<accession>A0A8T9Q0D9</accession>
<reference evidence="2" key="1">
    <citation type="submission" date="2022-04" db="EMBL/GenBank/DDBJ databases">
        <title>Hymenobacter sp. isolated from the air.</title>
        <authorList>
            <person name="Won M."/>
            <person name="Lee C.-M."/>
            <person name="Woen H.-Y."/>
            <person name="Kwon S.-W."/>
        </authorList>
    </citation>
    <scope>NUCLEOTIDE SEQUENCE</scope>
    <source>
        <strain evidence="2">5116S-3</strain>
    </source>
</reference>
<proteinExistence type="predicted"/>
<name>A0A8T9Q0D9_9BACT</name>
<feature type="transmembrane region" description="Helical" evidence="1">
    <location>
        <begin position="37"/>
        <end position="56"/>
    </location>
</feature>
<feature type="transmembrane region" description="Helical" evidence="1">
    <location>
        <begin position="62"/>
        <end position="85"/>
    </location>
</feature>
<feature type="transmembrane region" description="Helical" evidence="1">
    <location>
        <begin position="127"/>
        <end position="146"/>
    </location>
</feature>
<dbReference type="AlphaFoldDB" id="A0A8T9Q0D9"/>
<dbReference type="EMBL" id="CP095046">
    <property type="protein sequence ID" value="UOQ70322.1"/>
    <property type="molecule type" value="Genomic_DNA"/>
</dbReference>
<sequence>MELVTVNTYSARLLQIVVVALVLLLVIIWQGHLRRRLPFLLLTLLSGAGLVLGLLFRIQHWAGSAAITVSSSLLLLATYGIWFSRKQPKTRFDFSKLAFVTGLGLWGLSSGSYSALLFPWLLSFVRLLLPLTFWLLLLDFAYLTYVGRRARR</sequence>
<gene>
    <name evidence="2" type="ORF">MUN79_16395</name>
</gene>
<feature type="transmembrane region" description="Helical" evidence="1">
    <location>
        <begin position="97"/>
        <end position="121"/>
    </location>
</feature>
<dbReference type="RefSeq" id="WP_244673745.1">
    <property type="nucleotide sequence ID" value="NZ_CP095046.1"/>
</dbReference>
<dbReference type="Proteomes" id="UP000831796">
    <property type="component" value="Chromosome"/>
</dbReference>
<evidence type="ECO:0000313" key="2">
    <source>
        <dbReference type="EMBL" id="UOQ70322.1"/>
    </source>
</evidence>
<keyword evidence="1" id="KW-0812">Transmembrane</keyword>
<protein>
    <submittedName>
        <fullName evidence="2">Uncharacterized protein</fullName>
    </submittedName>
</protein>
<keyword evidence="3" id="KW-1185">Reference proteome</keyword>
<feature type="transmembrane region" description="Helical" evidence="1">
    <location>
        <begin position="12"/>
        <end position="30"/>
    </location>
</feature>
<evidence type="ECO:0000256" key="1">
    <source>
        <dbReference type="SAM" id="Phobius"/>
    </source>
</evidence>
<organism evidence="2 3">
    <name type="scientific">Hymenobacter cellulosilyticus</name>
    <dbReference type="NCBI Taxonomy" id="2932248"/>
    <lineage>
        <taxon>Bacteria</taxon>
        <taxon>Pseudomonadati</taxon>
        <taxon>Bacteroidota</taxon>
        <taxon>Cytophagia</taxon>
        <taxon>Cytophagales</taxon>
        <taxon>Hymenobacteraceae</taxon>
        <taxon>Hymenobacter</taxon>
    </lineage>
</organism>